<dbReference type="AlphaFoldDB" id="A0A1V2TKY5"/>
<dbReference type="SUPFAM" id="SSF46689">
    <property type="entry name" value="Homeodomain-like"/>
    <property type="match status" value="1"/>
</dbReference>
<dbReference type="RefSeq" id="WP_077114978.1">
    <property type="nucleotide sequence ID" value="NZ_LOKT01000004.1"/>
</dbReference>
<evidence type="ECO:0000256" key="5">
    <source>
        <dbReference type="PROSITE-ProRule" id="PRU00335"/>
    </source>
</evidence>
<dbReference type="Gene3D" id="1.10.357.10">
    <property type="entry name" value="Tetracycline Repressor, domain 2"/>
    <property type="match status" value="1"/>
</dbReference>
<dbReference type="SUPFAM" id="SSF48498">
    <property type="entry name" value="Tetracyclin repressor-like, C-terminal domain"/>
    <property type="match status" value="1"/>
</dbReference>
<keyword evidence="4" id="KW-0804">Transcription</keyword>
<dbReference type="GO" id="GO:0003700">
    <property type="term" value="F:DNA-binding transcription factor activity"/>
    <property type="evidence" value="ECO:0007669"/>
    <property type="project" value="TreeGrafter"/>
</dbReference>
<dbReference type="EMBL" id="MUMY01000002">
    <property type="protein sequence ID" value="ONM50159.1"/>
    <property type="molecule type" value="Genomic_DNA"/>
</dbReference>
<keyword evidence="2" id="KW-0805">Transcription regulation</keyword>
<organism evidence="7 8">
    <name type="scientific">Nocardia donostiensis</name>
    <dbReference type="NCBI Taxonomy" id="1538463"/>
    <lineage>
        <taxon>Bacteria</taxon>
        <taxon>Bacillati</taxon>
        <taxon>Actinomycetota</taxon>
        <taxon>Actinomycetes</taxon>
        <taxon>Mycobacteriales</taxon>
        <taxon>Nocardiaceae</taxon>
        <taxon>Nocardia</taxon>
    </lineage>
</organism>
<feature type="DNA-binding region" description="H-T-H motif" evidence="5">
    <location>
        <begin position="31"/>
        <end position="50"/>
    </location>
</feature>
<evidence type="ECO:0000256" key="3">
    <source>
        <dbReference type="ARBA" id="ARBA00023125"/>
    </source>
</evidence>
<gene>
    <name evidence="7" type="ORF">B0T46_03485</name>
</gene>
<accession>A0A1V2TKY5</accession>
<evidence type="ECO:0000256" key="4">
    <source>
        <dbReference type="ARBA" id="ARBA00023163"/>
    </source>
</evidence>
<evidence type="ECO:0000259" key="6">
    <source>
        <dbReference type="PROSITE" id="PS50977"/>
    </source>
</evidence>
<comment type="caution">
    <text evidence="7">The sequence shown here is derived from an EMBL/GenBank/DDBJ whole genome shotgun (WGS) entry which is preliminary data.</text>
</comment>
<sequence length="202" mass="21514">MPVQVDADERRRHIAEAALRLVVANGLAAVTFRKVAVEARLNVGSVRHYFADHESLVVAAVTEAGDRMGKRLARRPAPAVQGGEAAKRHLLAVLEELVPLDDEKHREAIVLMEVIAASRTNPAFEPVTRQMAADLHTVLVEALTAIEVAAPEQEAVRLAALISGLSLDAVTPHGAVDRATIRAVLHQHVATLGPGRSAAIDG</sequence>
<name>A0A1V2TKY5_9NOCA</name>
<dbReference type="STRING" id="1538463.B0T36_07580"/>
<evidence type="ECO:0000256" key="2">
    <source>
        <dbReference type="ARBA" id="ARBA00023015"/>
    </source>
</evidence>
<dbReference type="InterPro" id="IPR009057">
    <property type="entry name" value="Homeodomain-like_sf"/>
</dbReference>
<proteinExistence type="predicted"/>
<feature type="domain" description="HTH tetR-type" evidence="6">
    <location>
        <begin position="8"/>
        <end position="68"/>
    </location>
</feature>
<dbReference type="PANTHER" id="PTHR30055">
    <property type="entry name" value="HTH-TYPE TRANSCRIPTIONAL REGULATOR RUTR"/>
    <property type="match status" value="1"/>
</dbReference>
<reference evidence="7 8" key="1">
    <citation type="journal article" date="2016" name="Antonie Van Leeuwenhoek">
        <title>Nocardia donostiensis sp. nov., isolated from human respiratory specimens.</title>
        <authorList>
            <person name="Ercibengoa M."/>
            <person name="Bell M."/>
            <person name="Marimon J.M."/>
            <person name="Humrighouse B."/>
            <person name="Klenk H.P."/>
            <person name="Potter G."/>
            <person name="Perez-Trallero E."/>
        </authorList>
    </citation>
    <scope>NUCLEOTIDE SEQUENCE [LARGE SCALE GENOMIC DNA]</scope>
    <source>
        <strain evidence="7 8">X1655</strain>
    </source>
</reference>
<dbReference type="GO" id="GO:0000976">
    <property type="term" value="F:transcription cis-regulatory region binding"/>
    <property type="evidence" value="ECO:0007669"/>
    <property type="project" value="TreeGrafter"/>
</dbReference>
<dbReference type="InterPro" id="IPR039538">
    <property type="entry name" value="BetI_C"/>
</dbReference>
<dbReference type="OrthoDB" id="9816296at2"/>
<dbReference type="Pfam" id="PF00440">
    <property type="entry name" value="TetR_N"/>
    <property type="match status" value="1"/>
</dbReference>
<keyword evidence="1" id="KW-0678">Repressor</keyword>
<keyword evidence="8" id="KW-1185">Reference proteome</keyword>
<evidence type="ECO:0000313" key="8">
    <source>
        <dbReference type="Proteomes" id="UP000188836"/>
    </source>
</evidence>
<dbReference type="PROSITE" id="PS50977">
    <property type="entry name" value="HTH_TETR_2"/>
    <property type="match status" value="1"/>
</dbReference>
<dbReference type="InterPro" id="IPR050109">
    <property type="entry name" value="HTH-type_TetR-like_transc_reg"/>
</dbReference>
<evidence type="ECO:0000313" key="7">
    <source>
        <dbReference type="EMBL" id="ONM50159.1"/>
    </source>
</evidence>
<dbReference type="InterPro" id="IPR001647">
    <property type="entry name" value="HTH_TetR"/>
</dbReference>
<evidence type="ECO:0000256" key="1">
    <source>
        <dbReference type="ARBA" id="ARBA00022491"/>
    </source>
</evidence>
<keyword evidence="3 5" id="KW-0238">DNA-binding</keyword>
<dbReference type="Pfam" id="PF13977">
    <property type="entry name" value="TetR_C_6"/>
    <property type="match status" value="1"/>
</dbReference>
<dbReference type="Proteomes" id="UP000188836">
    <property type="component" value="Unassembled WGS sequence"/>
</dbReference>
<dbReference type="PANTHER" id="PTHR30055:SF234">
    <property type="entry name" value="HTH-TYPE TRANSCRIPTIONAL REGULATOR BETI"/>
    <property type="match status" value="1"/>
</dbReference>
<protein>
    <submittedName>
        <fullName evidence="7">TetR family transcriptional regulator</fullName>
    </submittedName>
</protein>
<dbReference type="InterPro" id="IPR036271">
    <property type="entry name" value="Tet_transcr_reg_TetR-rel_C_sf"/>
</dbReference>